<evidence type="ECO:0000256" key="3">
    <source>
        <dbReference type="ARBA" id="ARBA00022723"/>
    </source>
</evidence>
<accession>A0A9Q5I1E7</accession>
<evidence type="ECO:0000256" key="4">
    <source>
        <dbReference type="ARBA" id="ARBA00022842"/>
    </source>
</evidence>
<evidence type="ECO:0000313" key="8">
    <source>
        <dbReference type="Proteomes" id="UP000757232"/>
    </source>
</evidence>
<evidence type="ECO:0000256" key="5">
    <source>
        <dbReference type="ARBA" id="ARBA00023239"/>
    </source>
</evidence>
<keyword evidence="5 6" id="KW-0456">Lyase</keyword>
<dbReference type="SFLD" id="SFLDG01020">
    <property type="entry name" value="Terpene_Cyclase_Like_2"/>
    <property type="match status" value="1"/>
</dbReference>
<dbReference type="EMBL" id="LNZH02000149">
    <property type="protein sequence ID" value="OCB89766.1"/>
    <property type="molecule type" value="Genomic_DNA"/>
</dbReference>
<dbReference type="SUPFAM" id="SSF48576">
    <property type="entry name" value="Terpenoid synthases"/>
    <property type="match status" value="1"/>
</dbReference>
<dbReference type="GO" id="GO:0010333">
    <property type="term" value="F:terpene synthase activity"/>
    <property type="evidence" value="ECO:0007669"/>
    <property type="project" value="InterPro"/>
</dbReference>
<keyword evidence="8" id="KW-1185">Reference proteome</keyword>
<dbReference type="Proteomes" id="UP000757232">
    <property type="component" value="Unassembled WGS sequence"/>
</dbReference>
<dbReference type="Gene3D" id="1.10.600.10">
    <property type="entry name" value="Farnesyl Diphosphate Synthase"/>
    <property type="match status" value="1"/>
</dbReference>
<dbReference type="OrthoDB" id="2861623at2759"/>
<dbReference type="InterPro" id="IPR008949">
    <property type="entry name" value="Isoprenoid_synthase_dom_sf"/>
</dbReference>
<protein>
    <recommendedName>
        <fullName evidence="6">Terpene synthase</fullName>
        <ecNumber evidence="6">4.2.3.-</ecNumber>
    </recommendedName>
</protein>
<dbReference type="AlphaFoldDB" id="A0A9Q5I1E7"/>
<dbReference type="PANTHER" id="PTHR35201">
    <property type="entry name" value="TERPENE SYNTHASE"/>
    <property type="match status" value="1"/>
</dbReference>
<comment type="similarity">
    <text evidence="2 6">Belongs to the terpene synthase family.</text>
</comment>
<dbReference type="PANTHER" id="PTHR35201:SF4">
    <property type="entry name" value="BETA-PINACENE SYNTHASE-RELATED"/>
    <property type="match status" value="1"/>
</dbReference>
<proteinExistence type="inferred from homology"/>
<comment type="caution">
    <text evidence="7">The sequence shown here is derived from an EMBL/GenBank/DDBJ whole genome shotgun (WGS) entry which is preliminary data.</text>
</comment>
<keyword evidence="4 6" id="KW-0460">Magnesium</keyword>
<evidence type="ECO:0000256" key="2">
    <source>
        <dbReference type="ARBA" id="ARBA00006333"/>
    </source>
</evidence>
<gene>
    <name evidence="7" type="ORF">A7U60_g3026</name>
</gene>
<dbReference type="GO" id="GO:0046872">
    <property type="term" value="F:metal ion binding"/>
    <property type="evidence" value="ECO:0007669"/>
    <property type="project" value="UniProtKB-KW"/>
</dbReference>
<sequence length="336" mass="37394">MQRTKEIVFKIPDLISLTPFPWIGCNPLYSCTDRESTKWMGNHGVLSNAKQAQLVATQAELLGAYVYPYAEIDSLRIATDLLTIMFALDEVTDDQEAKEALATRNTFVKALTSESNDDTSPIAMFTRDFMNRLSGISNKPLDRFIAHFIEYIDATAREAGNRTDGKIPTFEEHLCLRRDNGGLFSAFDIIEVALGITLPPEVLVDSNFQSIVLAANDMISYSNDIYSYAKEVMDGVENCNAITILMHSKGLSHQEAMNKVGELYKDGAGTIVACKAAMRSFGPDIDGLVSNYVFGLEQWICGHNAWSLLTRRFFGEETEEVIRTGVVRLNQLESAE</sequence>
<dbReference type="Pfam" id="PF19086">
    <property type="entry name" value="Terpene_syn_C_2"/>
    <property type="match status" value="1"/>
</dbReference>
<evidence type="ECO:0000256" key="6">
    <source>
        <dbReference type="RuleBase" id="RU366034"/>
    </source>
</evidence>
<reference evidence="7" key="1">
    <citation type="submission" date="2016-06" db="EMBL/GenBank/DDBJ databases">
        <title>Draft Genome sequence of the fungus Inonotus baumii.</title>
        <authorList>
            <person name="Zhu H."/>
            <person name="Lin W."/>
        </authorList>
    </citation>
    <scope>NUCLEOTIDE SEQUENCE</scope>
    <source>
        <strain evidence="7">821</strain>
    </source>
</reference>
<evidence type="ECO:0000313" key="7">
    <source>
        <dbReference type="EMBL" id="OCB89766.1"/>
    </source>
</evidence>
<dbReference type="GO" id="GO:0008299">
    <property type="term" value="P:isoprenoid biosynthetic process"/>
    <property type="evidence" value="ECO:0007669"/>
    <property type="project" value="UniProtKB-ARBA"/>
</dbReference>
<evidence type="ECO:0000256" key="1">
    <source>
        <dbReference type="ARBA" id="ARBA00001946"/>
    </source>
</evidence>
<name>A0A9Q5I1E7_SANBA</name>
<organism evidence="7 8">
    <name type="scientific">Sanghuangporus baumii</name>
    <name type="common">Phellinus baumii</name>
    <dbReference type="NCBI Taxonomy" id="108892"/>
    <lineage>
        <taxon>Eukaryota</taxon>
        <taxon>Fungi</taxon>
        <taxon>Dikarya</taxon>
        <taxon>Basidiomycota</taxon>
        <taxon>Agaricomycotina</taxon>
        <taxon>Agaricomycetes</taxon>
        <taxon>Hymenochaetales</taxon>
        <taxon>Hymenochaetaceae</taxon>
        <taxon>Sanghuangporus</taxon>
    </lineage>
</organism>
<dbReference type="InterPro" id="IPR034686">
    <property type="entry name" value="Terpene_cyclase-like_2"/>
</dbReference>
<dbReference type="SFLD" id="SFLDS00005">
    <property type="entry name" value="Isoprenoid_Synthase_Type_I"/>
    <property type="match status" value="1"/>
</dbReference>
<comment type="cofactor">
    <cofactor evidence="1 6">
        <name>Mg(2+)</name>
        <dbReference type="ChEBI" id="CHEBI:18420"/>
    </cofactor>
</comment>
<dbReference type="EC" id="4.2.3.-" evidence="6"/>
<keyword evidence="3 6" id="KW-0479">Metal-binding</keyword>